<dbReference type="GO" id="GO:0032196">
    <property type="term" value="P:transposition"/>
    <property type="evidence" value="ECO:0007669"/>
    <property type="project" value="UniProtKB-KW"/>
</dbReference>
<dbReference type="InterPro" id="IPR012337">
    <property type="entry name" value="RNaseH-like_sf"/>
</dbReference>
<comment type="caution">
    <text evidence="6">The sequence shown here is derived from an EMBL/GenBank/DDBJ whole genome shotgun (WGS) entry which is preliminary data.</text>
</comment>
<comment type="similarity">
    <text evidence="4">Belongs to the transposase IS3/IS150/IS904 family.</text>
</comment>
<dbReference type="GO" id="GO:0003677">
    <property type="term" value="F:DNA binding"/>
    <property type="evidence" value="ECO:0007669"/>
    <property type="project" value="UniProtKB-KW"/>
</dbReference>
<keyword evidence="2" id="KW-0238">DNA-binding</keyword>
<gene>
    <name evidence="6" type="ORF">P353_28500</name>
</gene>
<dbReference type="SUPFAM" id="SSF53098">
    <property type="entry name" value="Ribonuclease H-like"/>
    <property type="match status" value="1"/>
</dbReference>
<sequence length="200" mass="23076">MQRQGLRAKAAKKFKATTNSQHSLPVAENLLKQDFKASAPNQKWVGDITYLHTEEGWLYLAVVIDLYSRMVIGWAMNERMTADLVCDALHMALWRRRQPNDVIVHSDRGSQYCSAAYQELIRAHHLRCSMSAKGNCYDNACAESFFHSLKVECIHGERFTSRAQMRETVFEYVETDYNRQRRHSTLGHISPEAFEARMCA</sequence>
<comment type="function">
    <text evidence="3">Involved in the transposition of the insertion sequence IS3.</text>
</comment>
<dbReference type="InterPro" id="IPR001584">
    <property type="entry name" value="Integrase_cat-core"/>
</dbReference>
<dbReference type="InterPro" id="IPR036397">
    <property type="entry name" value="RNaseH_sf"/>
</dbReference>
<evidence type="ECO:0000313" key="6">
    <source>
        <dbReference type="EMBL" id="KGH23063.1"/>
    </source>
</evidence>
<dbReference type="Pfam" id="PF00665">
    <property type="entry name" value="rve"/>
    <property type="match status" value="1"/>
</dbReference>
<evidence type="ECO:0000256" key="1">
    <source>
        <dbReference type="ARBA" id="ARBA00022578"/>
    </source>
</evidence>
<dbReference type="InterPro" id="IPR050900">
    <property type="entry name" value="Transposase_IS3/IS150/IS904"/>
</dbReference>
<dbReference type="PANTHER" id="PTHR46889:SF6">
    <property type="entry name" value="TRANSPOSASE INSF FOR INSERTION SEQUENCE IS3B"/>
    <property type="match status" value="1"/>
</dbReference>
<dbReference type="PROSITE" id="PS50994">
    <property type="entry name" value="INTEGRASE"/>
    <property type="match status" value="1"/>
</dbReference>
<dbReference type="NCBIfam" id="NF033516">
    <property type="entry name" value="transpos_IS3"/>
    <property type="match status" value="1"/>
</dbReference>
<proteinExistence type="inferred from homology"/>
<evidence type="ECO:0000313" key="7">
    <source>
        <dbReference type="Proteomes" id="UP000029553"/>
    </source>
</evidence>
<organism evidence="6 7">
    <name type="scientific">Comamonas testosteroni</name>
    <name type="common">Pseudomonas testosteroni</name>
    <dbReference type="NCBI Taxonomy" id="285"/>
    <lineage>
        <taxon>Bacteria</taxon>
        <taxon>Pseudomonadati</taxon>
        <taxon>Pseudomonadota</taxon>
        <taxon>Betaproteobacteria</taxon>
        <taxon>Burkholderiales</taxon>
        <taxon>Comamonadaceae</taxon>
        <taxon>Comamonas</taxon>
    </lineage>
</organism>
<name>A0A096EZY1_COMTE</name>
<evidence type="ECO:0000256" key="2">
    <source>
        <dbReference type="ARBA" id="ARBA00023125"/>
    </source>
</evidence>
<dbReference type="Pfam" id="PF13333">
    <property type="entry name" value="rve_2"/>
    <property type="match status" value="1"/>
</dbReference>
<evidence type="ECO:0000256" key="3">
    <source>
        <dbReference type="ARBA" id="ARBA00037276"/>
    </source>
</evidence>
<dbReference type="PANTHER" id="PTHR46889">
    <property type="entry name" value="TRANSPOSASE INSF FOR INSERTION SEQUENCE IS3B-RELATED"/>
    <property type="match status" value="1"/>
</dbReference>
<dbReference type="GO" id="GO:0015074">
    <property type="term" value="P:DNA integration"/>
    <property type="evidence" value="ECO:0007669"/>
    <property type="project" value="InterPro"/>
</dbReference>
<dbReference type="EMBL" id="AWOR01000113">
    <property type="protein sequence ID" value="KGH23063.1"/>
    <property type="molecule type" value="Genomic_DNA"/>
</dbReference>
<dbReference type="Proteomes" id="UP000029553">
    <property type="component" value="Unassembled WGS sequence"/>
</dbReference>
<reference evidence="6 7" key="1">
    <citation type="submission" date="2013-09" db="EMBL/GenBank/DDBJ databases">
        <title>High correlation between genotypes and phenotypes of environmental bacteria Comamonas testosteroni strains.</title>
        <authorList>
            <person name="Liu L."/>
            <person name="Zhu W."/>
            <person name="Xia X."/>
            <person name="Xu B."/>
            <person name="Luo M."/>
            <person name="Wang G."/>
        </authorList>
    </citation>
    <scope>NUCLEOTIDE SEQUENCE [LARGE SCALE GENOMIC DNA]</scope>
    <source>
        <strain evidence="6 7">JL40</strain>
    </source>
</reference>
<evidence type="ECO:0000259" key="5">
    <source>
        <dbReference type="PROSITE" id="PS50994"/>
    </source>
</evidence>
<dbReference type="FunFam" id="3.30.420.10:FF:000030">
    <property type="entry name" value="IS3, transposase orfB"/>
    <property type="match status" value="1"/>
</dbReference>
<dbReference type="Gene3D" id="3.30.420.10">
    <property type="entry name" value="Ribonuclease H-like superfamily/Ribonuclease H"/>
    <property type="match status" value="1"/>
</dbReference>
<keyword evidence="1" id="KW-0815">Transposition</keyword>
<dbReference type="InterPro" id="IPR048020">
    <property type="entry name" value="Transpos_IS3"/>
</dbReference>
<protein>
    <submittedName>
        <fullName evidence="6">Transposase IS3</fullName>
    </submittedName>
</protein>
<accession>A0A096EZY1</accession>
<evidence type="ECO:0000256" key="4">
    <source>
        <dbReference type="ARBA" id="ARBA00043964"/>
    </source>
</evidence>
<dbReference type="AlphaFoldDB" id="A0A096EZY1"/>
<feature type="domain" description="Integrase catalytic" evidence="5">
    <location>
        <begin position="36"/>
        <end position="198"/>
    </location>
</feature>